<evidence type="ECO:0000313" key="7">
    <source>
        <dbReference type="EMBL" id="KAK9908406.1"/>
    </source>
</evidence>
<dbReference type="Gene3D" id="1.10.1900.10">
    <property type="entry name" value="c-terminal domain of poly(a) binding protein"/>
    <property type="match status" value="1"/>
</dbReference>
<name>A0ABR2YP74_9CHLO</name>
<dbReference type="Gene3D" id="3.30.70.330">
    <property type="match status" value="2"/>
</dbReference>
<evidence type="ECO:0000256" key="2">
    <source>
        <dbReference type="ARBA" id="ARBA00022884"/>
    </source>
</evidence>
<dbReference type="InterPro" id="IPR052462">
    <property type="entry name" value="SLIRP/GR-RBP-like"/>
</dbReference>
<dbReference type="SUPFAM" id="SSF54928">
    <property type="entry name" value="RNA-binding domain, RBD"/>
    <property type="match status" value="1"/>
</dbReference>
<gene>
    <name evidence="7" type="ORF">WJX75_007455</name>
</gene>
<reference evidence="7 8" key="1">
    <citation type="journal article" date="2024" name="Nat. Commun.">
        <title>Phylogenomics reveals the evolutionary origins of lichenization in chlorophyte algae.</title>
        <authorList>
            <person name="Puginier C."/>
            <person name="Libourel C."/>
            <person name="Otte J."/>
            <person name="Skaloud P."/>
            <person name="Haon M."/>
            <person name="Grisel S."/>
            <person name="Petersen M."/>
            <person name="Berrin J.G."/>
            <person name="Delaux P.M."/>
            <person name="Dal Grande F."/>
            <person name="Keller J."/>
        </authorList>
    </citation>
    <scope>NUCLEOTIDE SEQUENCE [LARGE SCALE GENOMIC DNA]</scope>
    <source>
        <strain evidence="7 8">SAG 216-7</strain>
    </source>
</reference>
<evidence type="ECO:0000256" key="4">
    <source>
        <dbReference type="SAM" id="MobiDB-lite"/>
    </source>
</evidence>
<dbReference type="InterPro" id="IPR000504">
    <property type="entry name" value="RRM_dom"/>
</dbReference>
<feature type="domain" description="RRM" evidence="5">
    <location>
        <begin position="119"/>
        <end position="197"/>
    </location>
</feature>
<dbReference type="Proteomes" id="UP001491310">
    <property type="component" value="Unassembled WGS sequence"/>
</dbReference>
<dbReference type="Pfam" id="PF00076">
    <property type="entry name" value="RRM_1"/>
    <property type="match status" value="2"/>
</dbReference>
<feature type="region of interest" description="Disordered" evidence="4">
    <location>
        <begin position="343"/>
        <end position="376"/>
    </location>
</feature>
<protein>
    <recommendedName>
        <fullName evidence="9">Polyadenylate-binding protein</fullName>
    </recommendedName>
</protein>
<evidence type="ECO:0000259" key="5">
    <source>
        <dbReference type="PROSITE" id="PS50102"/>
    </source>
</evidence>
<dbReference type="InterPro" id="IPR012677">
    <property type="entry name" value="Nucleotide-bd_a/b_plait_sf"/>
</dbReference>
<dbReference type="InterPro" id="IPR036053">
    <property type="entry name" value="PABP-dom"/>
</dbReference>
<evidence type="ECO:0008006" key="9">
    <source>
        <dbReference type="Google" id="ProtNLM"/>
    </source>
</evidence>
<feature type="domain" description="RRM" evidence="5">
    <location>
        <begin position="24"/>
        <end position="101"/>
    </location>
</feature>
<keyword evidence="8" id="KW-1185">Reference proteome</keyword>
<comment type="similarity">
    <text evidence="1">Belongs to the polyadenylate-binding protein type-1 family.</text>
</comment>
<dbReference type="PANTHER" id="PTHR48027">
    <property type="entry name" value="HETEROGENEOUS NUCLEAR RIBONUCLEOPROTEIN 87F-RELATED"/>
    <property type="match status" value="1"/>
</dbReference>
<proteinExistence type="inferred from homology"/>
<dbReference type="Pfam" id="PF00658">
    <property type="entry name" value="MLLE"/>
    <property type="match status" value="1"/>
</dbReference>
<keyword evidence="2 3" id="KW-0694">RNA-binding</keyword>
<accession>A0ABR2YP74</accession>
<dbReference type="EMBL" id="JALJOT010000008">
    <property type="protein sequence ID" value="KAK9908406.1"/>
    <property type="molecule type" value="Genomic_DNA"/>
</dbReference>
<dbReference type="SMART" id="SM00517">
    <property type="entry name" value="PolyA"/>
    <property type="match status" value="1"/>
</dbReference>
<organism evidence="7 8">
    <name type="scientific">Coccomyxa subellipsoidea</name>
    <dbReference type="NCBI Taxonomy" id="248742"/>
    <lineage>
        <taxon>Eukaryota</taxon>
        <taxon>Viridiplantae</taxon>
        <taxon>Chlorophyta</taxon>
        <taxon>core chlorophytes</taxon>
        <taxon>Trebouxiophyceae</taxon>
        <taxon>Trebouxiophyceae incertae sedis</taxon>
        <taxon>Coccomyxaceae</taxon>
        <taxon>Coccomyxa</taxon>
    </lineage>
</organism>
<dbReference type="InterPro" id="IPR002004">
    <property type="entry name" value="PABP_HYD_C"/>
</dbReference>
<dbReference type="SMART" id="SM00360">
    <property type="entry name" value="RRM"/>
    <property type="match status" value="2"/>
</dbReference>
<evidence type="ECO:0000259" key="6">
    <source>
        <dbReference type="PROSITE" id="PS51309"/>
    </source>
</evidence>
<dbReference type="PROSITE" id="PS50102">
    <property type="entry name" value="RRM"/>
    <property type="match status" value="2"/>
</dbReference>
<feature type="domain" description="PABC" evidence="6">
    <location>
        <begin position="402"/>
        <end position="480"/>
    </location>
</feature>
<comment type="caution">
    <text evidence="7">The sequence shown here is derived from an EMBL/GenBank/DDBJ whole genome shotgun (WGS) entry which is preliminary data.</text>
</comment>
<feature type="compositionally biased region" description="Basic and acidic residues" evidence="4">
    <location>
        <begin position="483"/>
        <end position="494"/>
    </location>
</feature>
<sequence length="533" mass="58010">MAVQGTNGGPPGGQEPLNLATESCSVFVNGLSLEVTSETLKEVFGKVGKVASAVVMRDHFGASRGFGFVNYTKAEEADRAIQQFNKVPHRSGTWLVRKAEKRKPEHKVGQMSEQGLDLCNLFIRGLEPEISSIRLQSMFEGFGKVVSSKILVDPKTGASKCAGFLRFTAPEEASRAIHEMNGKQVGSKRLFVTLAQKRAAADPQQGVAYPPFQQNAAQPSTPTGTAYYMPMPGMGAPQYPQGAHGHQVFPPYGMYPQGMMPMHQAYQHGYGPPQLFWQGMPMAAFPQMPPQQADPRGMSRQQQAQQYYMMTSGQDGTYFDMASNSFMHSGRGYRMQMGRGGAAAARGAGGRRGRQLFPEPPSSNNFSQRRAPGKVSMTVNSKPVLRRDAAPGSVSKDAPANTKDLLARLAATPDKLVRVSMMGDLLFTLVQRLQPAKDSAKITGMLLEMTEPEILHILENREALIKKIDEALGVLKAAGYKEANPREANPDPKELPSVSRSTSEESKITPSSDIAQSSAQSESLENLENLRIT</sequence>
<dbReference type="PROSITE" id="PS51309">
    <property type="entry name" value="PABC"/>
    <property type="match status" value="1"/>
</dbReference>
<dbReference type="InterPro" id="IPR035979">
    <property type="entry name" value="RBD_domain_sf"/>
</dbReference>
<feature type="region of interest" description="Disordered" evidence="4">
    <location>
        <begin position="483"/>
        <end position="533"/>
    </location>
</feature>
<evidence type="ECO:0000256" key="3">
    <source>
        <dbReference type="PROSITE-ProRule" id="PRU00176"/>
    </source>
</evidence>
<feature type="compositionally biased region" description="Polar residues" evidence="4">
    <location>
        <begin position="508"/>
        <end position="533"/>
    </location>
</feature>
<evidence type="ECO:0000313" key="8">
    <source>
        <dbReference type="Proteomes" id="UP001491310"/>
    </source>
</evidence>
<dbReference type="SUPFAM" id="SSF63570">
    <property type="entry name" value="PABC (PABP) domain"/>
    <property type="match status" value="1"/>
</dbReference>
<evidence type="ECO:0000256" key="1">
    <source>
        <dbReference type="ARBA" id="ARBA00008557"/>
    </source>
</evidence>